<proteinExistence type="predicted"/>
<feature type="region of interest" description="Disordered" evidence="1">
    <location>
        <begin position="15"/>
        <end position="40"/>
    </location>
</feature>
<evidence type="ECO:0000256" key="1">
    <source>
        <dbReference type="SAM" id="MobiDB-lite"/>
    </source>
</evidence>
<organism evidence="2">
    <name type="scientific">Myoviridae sp. ctYGJ17</name>
    <dbReference type="NCBI Taxonomy" id="2827692"/>
    <lineage>
        <taxon>Viruses</taxon>
        <taxon>Duplodnaviria</taxon>
        <taxon>Heunggongvirae</taxon>
        <taxon>Uroviricota</taxon>
        <taxon>Caudoviricetes</taxon>
    </lineage>
</organism>
<name>A0A8S5TI79_9CAUD</name>
<sequence>MTYSPHTKKALTRTASALQMDRDLHNPVTPDAGTSDRKMQVSTTHNHIVAYSVGFFNRYEAAGKDYPFCRFSMQKLGGTTWKKNLLPPQPRRSRCWPRV</sequence>
<dbReference type="EMBL" id="BK032829">
    <property type="protein sequence ID" value="DAF62848.1"/>
    <property type="molecule type" value="Genomic_DNA"/>
</dbReference>
<protein>
    <submittedName>
        <fullName evidence="2">Uncharacterized protein</fullName>
    </submittedName>
</protein>
<evidence type="ECO:0000313" key="2">
    <source>
        <dbReference type="EMBL" id="DAF62848.1"/>
    </source>
</evidence>
<accession>A0A8S5TI79</accession>
<reference evidence="2" key="1">
    <citation type="journal article" date="2021" name="Proc. Natl. Acad. Sci. U.S.A.">
        <title>A Catalog of Tens of Thousands of Viruses from Human Metagenomes Reveals Hidden Associations with Chronic Diseases.</title>
        <authorList>
            <person name="Tisza M.J."/>
            <person name="Buck C.B."/>
        </authorList>
    </citation>
    <scope>NUCLEOTIDE SEQUENCE</scope>
    <source>
        <strain evidence="2">CtYGJ17</strain>
    </source>
</reference>